<proteinExistence type="predicted"/>
<dbReference type="EMBL" id="FUWM01000011">
    <property type="protein sequence ID" value="SJZ67712.1"/>
    <property type="molecule type" value="Genomic_DNA"/>
</dbReference>
<dbReference type="GO" id="GO:0031640">
    <property type="term" value="P:killing of cells of another organism"/>
    <property type="evidence" value="ECO:0007669"/>
    <property type="project" value="UniProtKB-KW"/>
</dbReference>
<accession>A0A1T4ML39</accession>
<dbReference type="AlphaFoldDB" id="A0A1T4ML39"/>
<dbReference type="OrthoDB" id="8322069at2"/>
<keyword evidence="2" id="KW-0081">Bacteriolytic enzyme</keyword>
<protein>
    <submittedName>
        <fullName evidence="4">Uncharacterized protein</fullName>
    </submittedName>
</protein>
<evidence type="ECO:0000256" key="1">
    <source>
        <dbReference type="ARBA" id="ARBA00022529"/>
    </source>
</evidence>
<keyword evidence="1" id="KW-0929">Antimicrobial</keyword>
<feature type="compositionally biased region" description="Basic and acidic residues" evidence="3">
    <location>
        <begin position="515"/>
        <end position="524"/>
    </location>
</feature>
<feature type="compositionally biased region" description="Polar residues" evidence="3">
    <location>
        <begin position="502"/>
        <end position="514"/>
    </location>
</feature>
<feature type="compositionally biased region" description="Basic and acidic residues" evidence="3">
    <location>
        <begin position="478"/>
        <end position="500"/>
    </location>
</feature>
<keyword evidence="5" id="KW-1185">Reference proteome</keyword>
<dbReference type="InterPro" id="IPR023347">
    <property type="entry name" value="Lysozyme_dom_sf"/>
</dbReference>
<dbReference type="Gene3D" id="1.10.530.40">
    <property type="match status" value="1"/>
</dbReference>
<dbReference type="GO" id="GO:0003796">
    <property type="term" value="F:lysozyme activity"/>
    <property type="evidence" value="ECO:0007669"/>
    <property type="project" value="InterPro"/>
</dbReference>
<organism evidence="4 5">
    <name type="scientific">Selenihalanaerobacter shriftii</name>
    <dbReference type="NCBI Taxonomy" id="142842"/>
    <lineage>
        <taxon>Bacteria</taxon>
        <taxon>Bacillati</taxon>
        <taxon>Bacillota</taxon>
        <taxon>Clostridia</taxon>
        <taxon>Halanaerobiales</taxon>
        <taxon>Halobacteroidaceae</taxon>
        <taxon>Selenihalanaerobacter</taxon>
    </lineage>
</organism>
<dbReference type="Proteomes" id="UP000190625">
    <property type="component" value="Unassembled WGS sequence"/>
</dbReference>
<evidence type="ECO:0000256" key="3">
    <source>
        <dbReference type="SAM" id="MobiDB-lite"/>
    </source>
</evidence>
<feature type="region of interest" description="Disordered" evidence="3">
    <location>
        <begin position="478"/>
        <end position="526"/>
    </location>
</feature>
<sequence length="546" mass="62755">MDEKLIINTDDLYAYMKEVEEGGKYKANIYTCSSGVPTIGVGFALLIENDDKWSIRENLFAIKGPLDKAGITLPTELDIKRIENILDNVIIELENDNKNVAKKIVEDNATILNKLTITATQAKELFKITQAEYEGYLINRLRLKAGLTKDKAKEIIKSLSMDEKIATYSCVYNALTLIGSGLSNALKNYIKNGISEKDKAYYKTEAWYEIRYNSHKSGWKYIDGKEDKKAEGDDGLANRRYKDSLKFGLYGLCNRKQQNLNQATKDGILKFLDSNQGRNNKNVTETIKKYENEFSPSNNDLGNKKQVKIEKILGILRQDPVEQIKTEVEGKGKFLDNVSEEFLKKYDKEYGLILDTERPIYNSITKIEEHTDVLIFPLMDRLVVNMQKEEEKAKGKDDELYKSIKEFINRCKGILEKVIVELGGYKKAGYKRDNNKDLTNLELKKRLIAAFKPQQFNSPDTKKSHEFFKSFITEEDKKKEQAKKEKTKQKAEKRMAEKKNNNQKSGVAISNQDSMGDKKEENKTDGWIVIQKIDGTKYMSRKEYYG</sequence>
<name>A0A1T4ML39_9FIRM</name>
<dbReference type="RefSeq" id="WP_078809981.1">
    <property type="nucleotide sequence ID" value="NZ_FUWM01000011.1"/>
</dbReference>
<evidence type="ECO:0000256" key="2">
    <source>
        <dbReference type="ARBA" id="ARBA00022638"/>
    </source>
</evidence>
<evidence type="ECO:0000313" key="5">
    <source>
        <dbReference type="Proteomes" id="UP000190625"/>
    </source>
</evidence>
<dbReference type="GO" id="GO:0042742">
    <property type="term" value="P:defense response to bacterium"/>
    <property type="evidence" value="ECO:0007669"/>
    <property type="project" value="UniProtKB-KW"/>
</dbReference>
<gene>
    <name evidence="4" type="ORF">SAMN02745118_01508</name>
</gene>
<dbReference type="STRING" id="142842.SAMN02745118_01508"/>
<reference evidence="5" key="1">
    <citation type="submission" date="2017-02" db="EMBL/GenBank/DDBJ databases">
        <authorList>
            <person name="Varghese N."/>
            <person name="Submissions S."/>
        </authorList>
    </citation>
    <scope>NUCLEOTIDE SEQUENCE [LARGE SCALE GENOMIC DNA]</scope>
    <source>
        <strain evidence="5">ATCC BAA-73</strain>
    </source>
</reference>
<evidence type="ECO:0000313" key="4">
    <source>
        <dbReference type="EMBL" id="SJZ67712.1"/>
    </source>
</evidence>